<dbReference type="Proteomes" id="UP000007800">
    <property type="component" value="Unassembled WGS sequence"/>
</dbReference>
<dbReference type="EMBL" id="GG677119">
    <property type="protein sequence ID" value="EER10949.1"/>
    <property type="molecule type" value="Genomic_DNA"/>
</dbReference>
<dbReference type="AlphaFoldDB" id="C5KX93"/>
<proteinExistence type="predicted"/>
<dbReference type="RefSeq" id="XP_002779154.1">
    <property type="nucleotide sequence ID" value="XM_002779108.1"/>
</dbReference>
<dbReference type="InParanoid" id="C5KX93"/>
<evidence type="ECO:0000313" key="1">
    <source>
        <dbReference type="EMBL" id="EER10949.1"/>
    </source>
</evidence>
<organism evidence="2">
    <name type="scientific">Perkinsus marinus (strain ATCC 50983 / TXsc)</name>
    <dbReference type="NCBI Taxonomy" id="423536"/>
    <lineage>
        <taxon>Eukaryota</taxon>
        <taxon>Sar</taxon>
        <taxon>Alveolata</taxon>
        <taxon>Perkinsozoa</taxon>
        <taxon>Perkinsea</taxon>
        <taxon>Perkinsida</taxon>
        <taxon>Perkinsidae</taxon>
        <taxon>Perkinsus</taxon>
    </lineage>
</organism>
<protein>
    <submittedName>
        <fullName evidence="1">Uncharacterized protein</fullName>
    </submittedName>
</protein>
<accession>C5KX93</accession>
<name>C5KX93_PERM5</name>
<dbReference type="GeneID" id="9055983"/>
<keyword evidence="2" id="KW-1185">Reference proteome</keyword>
<sequence>MVASKPLLPMVCACFECSKIFEVVDIGKKERFRPEESIFNIRCWADGVDPPEGAKKAARNRRSMTKMMMKMMWLKLTGREKSLGPRERRPIMFAK</sequence>
<gene>
    <name evidence="1" type="ORF">Pmar_PMAR021428</name>
</gene>
<evidence type="ECO:0000313" key="2">
    <source>
        <dbReference type="Proteomes" id="UP000007800"/>
    </source>
</evidence>
<reference evidence="1 2" key="1">
    <citation type="submission" date="2008-07" db="EMBL/GenBank/DDBJ databases">
        <authorList>
            <person name="El-Sayed N."/>
            <person name="Caler E."/>
            <person name="Inman J."/>
            <person name="Amedeo P."/>
            <person name="Hass B."/>
            <person name="Wortman J."/>
        </authorList>
    </citation>
    <scope>NUCLEOTIDE SEQUENCE [LARGE SCALE GENOMIC DNA]</scope>
    <source>
        <strain evidence="2">ATCC 50983 / TXsc</strain>
    </source>
</reference>